<feature type="compositionally biased region" description="Low complexity" evidence="1">
    <location>
        <begin position="70"/>
        <end position="88"/>
    </location>
</feature>
<reference evidence="2 3" key="1">
    <citation type="journal article" date="2024" name="Commun. Biol.">
        <title>Comparative genomic analysis of thermophilic fungi reveals convergent evolutionary adaptations and gene losses.</title>
        <authorList>
            <person name="Steindorff A.S."/>
            <person name="Aguilar-Pontes M.V."/>
            <person name="Robinson A.J."/>
            <person name="Andreopoulos B."/>
            <person name="LaButti K."/>
            <person name="Kuo A."/>
            <person name="Mondo S."/>
            <person name="Riley R."/>
            <person name="Otillar R."/>
            <person name="Haridas S."/>
            <person name="Lipzen A."/>
            <person name="Grimwood J."/>
            <person name="Schmutz J."/>
            <person name="Clum A."/>
            <person name="Reid I.D."/>
            <person name="Moisan M.C."/>
            <person name="Butler G."/>
            <person name="Nguyen T.T.M."/>
            <person name="Dewar K."/>
            <person name="Conant G."/>
            <person name="Drula E."/>
            <person name="Henrissat B."/>
            <person name="Hansel C."/>
            <person name="Singer S."/>
            <person name="Hutchinson M.I."/>
            <person name="de Vries R.P."/>
            <person name="Natvig D.O."/>
            <person name="Powell A.J."/>
            <person name="Tsang A."/>
            <person name="Grigoriev I.V."/>
        </authorList>
    </citation>
    <scope>NUCLEOTIDE SEQUENCE [LARGE SCALE GENOMIC DNA]</scope>
    <source>
        <strain evidence="2 3">CBS 494.80</strain>
    </source>
</reference>
<accession>A0ABR4CZ74</accession>
<feature type="region of interest" description="Disordered" evidence="1">
    <location>
        <begin position="66"/>
        <end position="168"/>
    </location>
</feature>
<keyword evidence="3" id="KW-1185">Reference proteome</keyword>
<feature type="compositionally biased region" description="Polar residues" evidence="1">
    <location>
        <begin position="1"/>
        <end position="35"/>
    </location>
</feature>
<dbReference type="EMBL" id="JAZHXI010000002">
    <property type="protein sequence ID" value="KAL2074693.1"/>
    <property type="molecule type" value="Genomic_DNA"/>
</dbReference>
<organism evidence="2 3">
    <name type="scientific">Oculimacula yallundae</name>
    <dbReference type="NCBI Taxonomy" id="86028"/>
    <lineage>
        <taxon>Eukaryota</taxon>
        <taxon>Fungi</taxon>
        <taxon>Dikarya</taxon>
        <taxon>Ascomycota</taxon>
        <taxon>Pezizomycotina</taxon>
        <taxon>Leotiomycetes</taxon>
        <taxon>Helotiales</taxon>
        <taxon>Ploettnerulaceae</taxon>
        <taxon>Oculimacula</taxon>
    </lineage>
</organism>
<evidence type="ECO:0000313" key="2">
    <source>
        <dbReference type="EMBL" id="KAL2074693.1"/>
    </source>
</evidence>
<feature type="region of interest" description="Disordered" evidence="1">
    <location>
        <begin position="1"/>
        <end position="52"/>
    </location>
</feature>
<sequence>MSNTTNTEPGVSASISSSWADQVNDSTVTNTTPQAPETPRASAGKPKWKPFTDFDLLKVVPVRAAPGKNPWTASSAPAPATPAGSRASNTPCTSAATKPKTGKRSSQKQRAPGGERSPTAKAQATPTAKQIVDTVELTKQSAGTVQTPPQSEAQPQFLETARETEEENQRKALRDLFFATEVAPRISARVSAQLTRTVLTSSFTLSAEAAPFVPSASVPVGSPAVVSSSFSLSARATPFVHREAVSTLSAEVETFVPWGLSAQMPALLLRRQRVSEMLEKLEELMWESGRETDEQGHFFRPSGDVYESY</sequence>
<protein>
    <submittedName>
        <fullName evidence="2">Uncharacterized protein</fullName>
    </submittedName>
</protein>
<comment type="caution">
    <text evidence="2">The sequence shown here is derived from an EMBL/GenBank/DDBJ whole genome shotgun (WGS) entry which is preliminary data.</text>
</comment>
<evidence type="ECO:0000313" key="3">
    <source>
        <dbReference type="Proteomes" id="UP001595075"/>
    </source>
</evidence>
<name>A0ABR4CZ74_9HELO</name>
<evidence type="ECO:0000256" key="1">
    <source>
        <dbReference type="SAM" id="MobiDB-lite"/>
    </source>
</evidence>
<dbReference type="Proteomes" id="UP001595075">
    <property type="component" value="Unassembled WGS sequence"/>
</dbReference>
<gene>
    <name evidence="2" type="ORF">VTL71DRAFT_8472</name>
</gene>
<feature type="compositionally biased region" description="Low complexity" evidence="1">
    <location>
        <begin position="119"/>
        <end position="130"/>
    </location>
</feature>
<feature type="compositionally biased region" description="Polar residues" evidence="1">
    <location>
        <begin position="137"/>
        <end position="154"/>
    </location>
</feature>
<proteinExistence type="predicted"/>